<sequence>MSGKKITRRSFVSKSSGTFVAATGIFAPNILRAQPRVLSMSSWLPPTSIMVPFLFQTWADEVQRVTEGRVEVQLLDKPLGPPPAHFDLVKSGKADIGYALHGYSGDDAFVRAQIGQLSFLGDAYTASHSFSKVYRGFLGAEEEHEGVKLLGVYQHGPGMLMLRNKEVRAPEDFEGLRIRTSGGYISQLMSSVGAENVPMSPLQVKEALLNGTIDGVMFPYEGGDAFQITEQITSITEVPGGFYNASWFLAMSENVWESLPERDQVLIDDLSREICHVLAAKAFYIADDVGIKKFKALGTVVNEADEELLGYLRGKADLFDAAWVQRVSEMGYDGKEALRVMRDAV</sequence>
<name>A0A6P1SYP8_9RHOB</name>
<dbReference type="NCBIfam" id="NF037995">
    <property type="entry name" value="TRAP_S1"/>
    <property type="match status" value="1"/>
</dbReference>
<accession>A0A6P1SYP8</accession>
<dbReference type="InterPro" id="IPR018389">
    <property type="entry name" value="DctP_fam"/>
</dbReference>
<dbReference type="PANTHER" id="PTHR33376">
    <property type="match status" value="1"/>
</dbReference>
<dbReference type="CDD" id="cd13665">
    <property type="entry name" value="PBP2_TRAP_Dctp3_4"/>
    <property type="match status" value="1"/>
</dbReference>
<evidence type="ECO:0000313" key="4">
    <source>
        <dbReference type="EMBL" id="QHQ34867.1"/>
    </source>
</evidence>
<dbReference type="SUPFAM" id="SSF53850">
    <property type="entry name" value="Periplasmic binding protein-like II"/>
    <property type="match status" value="1"/>
</dbReference>
<dbReference type="KEGG" id="amaq:GO499_06460"/>
<dbReference type="Pfam" id="PF03480">
    <property type="entry name" value="DctP"/>
    <property type="match status" value="1"/>
</dbReference>
<evidence type="ECO:0000256" key="2">
    <source>
        <dbReference type="ARBA" id="ARBA00022729"/>
    </source>
</evidence>
<dbReference type="InterPro" id="IPR038404">
    <property type="entry name" value="TRAP_DctP_sf"/>
</dbReference>
<dbReference type="RefSeq" id="WP_161861433.1">
    <property type="nucleotide sequence ID" value="NZ_CP046620.1"/>
</dbReference>
<dbReference type="PANTHER" id="PTHR33376:SF15">
    <property type="entry name" value="BLL6794 PROTEIN"/>
    <property type="match status" value="1"/>
</dbReference>
<protein>
    <submittedName>
        <fullName evidence="4">ABC transporter substrate-binding protein</fullName>
    </submittedName>
</protein>
<gene>
    <name evidence="4" type="ORF">GO499_06460</name>
</gene>
<proteinExistence type="predicted"/>
<organism evidence="4 5">
    <name type="scientific">Algicella marina</name>
    <dbReference type="NCBI Taxonomy" id="2683284"/>
    <lineage>
        <taxon>Bacteria</taxon>
        <taxon>Pseudomonadati</taxon>
        <taxon>Pseudomonadota</taxon>
        <taxon>Alphaproteobacteria</taxon>
        <taxon>Rhodobacterales</taxon>
        <taxon>Paracoccaceae</taxon>
        <taxon>Algicella</taxon>
    </lineage>
</organism>
<dbReference type="Gene3D" id="3.40.190.170">
    <property type="entry name" value="Bacterial extracellular solute-binding protein, family 7"/>
    <property type="match status" value="1"/>
</dbReference>
<keyword evidence="3" id="KW-0574">Periplasm</keyword>
<dbReference type="EMBL" id="CP046620">
    <property type="protein sequence ID" value="QHQ34867.1"/>
    <property type="molecule type" value="Genomic_DNA"/>
</dbReference>
<comment type="subcellular location">
    <subcellularLocation>
        <location evidence="1">Periplasm</location>
    </subcellularLocation>
</comment>
<dbReference type="Proteomes" id="UP000464495">
    <property type="component" value="Chromosome"/>
</dbReference>
<keyword evidence="2" id="KW-0732">Signal</keyword>
<reference evidence="4 5" key="1">
    <citation type="submission" date="2019-12" db="EMBL/GenBank/DDBJ databases">
        <title>Complete genome sequence of Algicella marina strain 9Alg 56(T) isolated from the red alga Tichocarpus crinitus.</title>
        <authorList>
            <person name="Kim S.-G."/>
            <person name="Nedashkovskaya O.I."/>
        </authorList>
    </citation>
    <scope>NUCLEOTIDE SEQUENCE [LARGE SCALE GENOMIC DNA]</scope>
    <source>
        <strain evidence="4 5">9Alg 56</strain>
    </source>
</reference>
<evidence type="ECO:0000313" key="5">
    <source>
        <dbReference type="Proteomes" id="UP000464495"/>
    </source>
</evidence>
<dbReference type="GO" id="GO:0042597">
    <property type="term" value="C:periplasmic space"/>
    <property type="evidence" value="ECO:0007669"/>
    <property type="project" value="UniProtKB-SubCell"/>
</dbReference>
<evidence type="ECO:0000256" key="3">
    <source>
        <dbReference type="ARBA" id="ARBA00022764"/>
    </source>
</evidence>
<dbReference type="AlphaFoldDB" id="A0A6P1SYP8"/>
<evidence type="ECO:0000256" key="1">
    <source>
        <dbReference type="ARBA" id="ARBA00004418"/>
    </source>
</evidence>
<dbReference type="GO" id="GO:0055085">
    <property type="term" value="P:transmembrane transport"/>
    <property type="evidence" value="ECO:0007669"/>
    <property type="project" value="InterPro"/>
</dbReference>
<keyword evidence="5" id="KW-1185">Reference proteome</keyword>